<accession>A0A3A5M6H5</accession>
<comment type="caution">
    <text evidence="2">The sequence shown here is derived from an EMBL/GenBank/DDBJ whole genome shotgun (WGS) entry which is preliminary data.</text>
</comment>
<protein>
    <submittedName>
        <fullName evidence="2">DUF1508 domain-containing protein</fullName>
    </submittedName>
</protein>
<dbReference type="PANTHER" id="PTHR40606:SF1">
    <property type="entry name" value="UPF0339 PROTEIN YEGP"/>
    <property type="match status" value="1"/>
</dbReference>
<dbReference type="Pfam" id="PF07411">
    <property type="entry name" value="DUF1508"/>
    <property type="match status" value="1"/>
</dbReference>
<dbReference type="OrthoDB" id="9802792at2"/>
<dbReference type="Proteomes" id="UP000272560">
    <property type="component" value="Unassembled WGS sequence"/>
</dbReference>
<name>A0A3A5M6H5_9MICC</name>
<proteinExistence type="predicted"/>
<sequence>MAGKFELFRDGGVSFRFRLKAPNGTVVAVSKQYSDKASAVEGIHAVRECAGTGLITDLCPPMPRKAVKKQAPLPAATAV</sequence>
<dbReference type="EMBL" id="QZVT01000002">
    <property type="protein sequence ID" value="RJT81807.1"/>
    <property type="molecule type" value="Genomic_DNA"/>
</dbReference>
<reference evidence="2 3" key="1">
    <citation type="submission" date="2018-09" db="EMBL/GenBank/DDBJ databases">
        <title>Novel species of Arthrobacter.</title>
        <authorList>
            <person name="Liu Q."/>
            <person name="Xin Y.-H."/>
        </authorList>
    </citation>
    <scope>NUCLEOTIDE SEQUENCE [LARGE SCALE GENOMIC DNA]</scope>
    <source>
        <strain evidence="2 3">Hz2</strain>
    </source>
</reference>
<dbReference type="InterPro" id="IPR051141">
    <property type="entry name" value="UPF0339_domain"/>
</dbReference>
<evidence type="ECO:0000313" key="2">
    <source>
        <dbReference type="EMBL" id="RJT81807.1"/>
    </source>
</evidence>
<gene>
    <name evidence="2" type="ORF">D6T63_03320</name>
</gene>
<evidence type="ECO:0000259" key="1">
    <source>
        <dbReference type="Pfam" id="PF07411"/>
    </source>
</evidence>
<dbReference type="PANTHER" id="PTHR40606">
    <property type="match status" value="1"/>
</dbReference>
<dbReference type="AlphaFoldDB" id="A0A3A5M6H5"/>
<dbReference type="InterPro" id="IPR010879">
    <property type="entry name" value="DUF1508"/>
</dbReference>
<dbReference type="Gene3D" id="2.30.29.80">
    <property type="match status" value="1"/>
</dbReference>
<keyword evidence="3" id="KW-1185">Reference proteome</keyword>
<dbReference type="InterPro" id="IPR036913">
    <property type="entry name" value="YegP-like_sf"/>
</dbReference>
<organism evidence="2 3">
    <name type="scientific">Arthrobacter cheniae</name>
    <dbReference type="NCBI Taxonomy" id="1258888"/>
    <lineage>
        <taxon>Bacteria</taxon>
        <taxon>Bacillati</taxon>
        <taxon>Actinomycetota</taxon>
        <taxon>Actinomycetes</taxon>
        <taxon>Micrococcales</taxon>
        <taxon>Micrococcaceae</taxon>
        <taxon>Arthrobacter</taxon>
    </lineage>
</organism>
<feature type="domain" description="DUF1508" evidence="1">
    <location>
        <begin position="15"/>
        <end position="55"/>
    </location>
</feature>
<dbReference type="RefSeq" id="WP_120147627.1">
    <property type="nucleotide sequence ID" value="NZ_QZVT01000002.1"/>
</dbReference>
<dbReference type="SUPFAM" id="SSF160113">
    <property type="entry name" value="YegP-like"/>
    <property type="match status" value="1"/>
</dbReference>
<evidence type="ECO:0000313" key="3">
    <source>
        <dbReference type="Proteomes" id="UP000272560"/>
    </source>
</evidence>